<name>A0A8J4LLH3_9CHLO</name>
<feature type="region of interest" description="Disordered" evidence="1">
    <location>
        <begin position="769"/>
        <end position="794"/>
    </location>
</feature>
<gene>
    <name evidence="2" type="ORF">Vretimale_5815</name>
</gene>
<evidence type="ECO:0000313" key="3">
    <source>
        <dbReference type="Proteomes" id="UP000722791"/>
    </source>
</evidence>
<feature type="region of interest" description="Disordered" evidence="1">
    <location>
        <begin position="347"/>
        <end position="378"/>
    </location>
</feature>
<feature type="compositionally biased region" description="Low complexity" evidence="1">
    <location>
        <begin position="68"/>
        <end position="80"/>
    </location>
</feature>
<organism evidence="2 3">
    <name type="scientific">Volvox reticuliferus</name>
    <dbReference type="NCBI Taxonomy" id="1737510"/>
    <lineage>
        <taxon>Eukaryota</taxon>
        <taxon>Viridiplantae</taxon>
        <taxon>Chlorophyta</taxon>
        <taxon>core chlorophytes</taxon>
        <taxon>Chlorophyceae</taxon>
        <taxon>CS clade</taxon>
        <taxon>Chlamydomonadales</taxon>
        <taxon>Volvocaceae</taxon>
        <taxon>Volvox</taxon>
    </lineage>
</organism>
<sequence length="1118" mass="120221">METDPGDEDNDNTRLPDQDYPRQRESLEPLDEPRTGQQHLSPPSKHPQPPKPEQPPSSANPRPPPPSAGSRAAGFSAGGSQWPPHQPRVPSMFPLPRGRQIMSHPIVLSRSGTPGSSPPAQRPLSHVPLYPLPTRHLPANELPNEAEDDPGSSGLPPRVRRTMPPPGHPPPHPPRPPMPMRLQEGPWRAFAGPRIAARPLRPLHQRTDTAPYDAPGPSRVRHNPYAPAPSPAAPLPPRAVMPPAAYRPLPRQRSGGVLGRPYAPPPPWIDPRVPPPQRALYGLARMPPLAAPLPHQPPATFPGAHHPLHPHARPLSAAHTEARETTTTAAVVPTIGSAMQHAAATIVEQSVESPSGGAADTPGGCGGEGDASTASALSAFPHPDHQHIEVTVAVRVQRATSDASGGSTGTAGGAGTSIAAGTSTRPTSQPEDAQPQPPPQSESRSGYMPGPVRGVFDVPRYLAGRDCIHYNGRWMSRSNFERVGGSKMAKWYRSIRVLPSLEPLGEWLEHQGMPVTKGPARRSSKRTAPDSGDEPWLLGALASRGPAASTAAAATAAASTSEPDEAAVAFPEYNPFTPIARIPVRQSSSSVPVHEAPGNLPQRLLAISPLMSVPARPGQLPLKITATAPAVRPAATTSPRQSLTQPPRRLSGGPTEMGGLYSIPIRRAVPVTGGGATGTECDLTTLTTAGMRKQQQEQQQQRTPEAEVGNLGPNEDEDVATLRWLFRQTGRNASQASAPAAAQPDLPSQPPARKSEAPIAPLKVQMSLRWPAPPAPRPAEAEEAPMAAAEAEPVLLRPTRRQRLLSTRSDEEVLVGVEDVSQRADELLPPPLSRRRPADAEGGGGGTVGASGSGVAPAEPPRRNVALLRTQTDVMRIGGLVSVGAISESGRTLPKKEQDDPAAAVAERALLHPYIHHAPSQKNLPYYQDSRRATTMDPPPSGSRGGGSGGSSSAFSAEAAATTGTPAVQSSALQQRHRYLETPPQLQRQGQLRVQLQFLRPDWERRKEVMQGEEGLWTEEEAEDQQERYHLYEWSQGHVPPPSLTGGQQQQQQQQQQQRYQQHLQQQYQQQPQQEAQRQIEQQQRAELEEYALRHRAMRRRRQQDRGSGDESHDDDAG</sequence>
<feature type="compositionally biased region" description="Basic and acidic residues" evidence="1">
    <location>
        <begin position="1104"/>
        <end position="1118"/>
    </location>
</feature>
<feature type="compositionally biased region" description="Low complexity" evidence="1">
    <location>
        <begin position="784"/>
        <end position="793"/>
    </location>
</feature>
<comment type="caution">
    <text evidence="2">The sequence shown here is derived from an EMBL/GenBank/DDBJ whole genome shotgun (WGS) entry which is preliminary data.</text>
</comment>
<feature type="compositionally biased region" description="Low complexity" evidence="1">
    <location>
        <begin position="733"/>
        <end position="746"/>
    </location>
</feature>
<feature type="region of interest" description="Disordered" evidence="1">
    <location>
        <begin position="399"/>
        <end position="451"/>
    </location>
</feature>
<feature type="compositionally biased region" description="Pro residues" evidence="1">
    <location>
        <begin position="163"/>
        <end position="179"/>
    </location>
</feature>
<evidence type="ECO:0000313" key="2">
    <source>
        <dbReference type="EMBL" id="GIM00927.1"/>
    </source>
</evidence>
<dbReference type="Proteomes" id="UP000722791">
    <property type="component" value="Unassembled WGS sequence"/>
</dbReference>
<evidence type="ECO:0000256" key="1">
    <source>
        <dbReference type="SAM" id="MobiDB-lite"/>
    </source>
</evidence>
<reference evidence="2" key="1">
    <citation type="journal article" date="2021" name="Proc. Natl. Acad. Sci. U.S.A.">
        <title>Three genomes in the algal genus Volvox reveal the fate of a haploid sex-determining region after a transition to homothallism.</title>
        <authorList>
            <person name="Yamamoto K."/>
            <person name="Hamaji T."/>
            <person name="Kawai-Toyooka H."/>
            <person name="Matsuzaki R."/>
            <person name="Takahashi F."/>
            <person name="Nishimura Y."/>
            <person name="Kawachi M."/>
            <person name="Noguchi H."/>
            <person name="Minakuchi Y."/>
            <person name="Umen J.G."/>
            <person name="Toyoda A."/>
            <person name="Nozaki H."/>
        </authorList>
    </citation>
    <scope>NUCLEOTIDE SEQUENCE</scope>
    <source>
        <strain evidence="2">NIES-3785</strain>
    </source>
</reference>
<feature type="compositionally biased region" description="Low complexity" evidence="1">
    <location>
        <begin position="691"/>
        <end position="701"/>
    </location>
</feature>
<dbReference type="EMBL" id="BNCQ01000008">
    <property type="protein sequence ID" value="GIM00927.1"/>
    <property type="molecule type" value="Genomic_DNA"/>
</dbReference>
<feature type="compositionally biased region" description="Basic residues" evidence="1">
    <location>
        <begin position="1094"/>
        <end position="1103"/>
    </location>
</feature>
<feature type="region of interest" description="Disordered" evidence="1">
    <location>
        <begin position="1"/>
        <end position="184"/>
    </location>
</feature>
<feature type="region of interest" description="Disordered" evidence="1">
    <location>
        <begin position="632"/>
        <end position="656"/>
    </location>
</feature>
<feature type="compositionally biased region" description="Acidic residues" evidence="1">
    <location>
        <begin position="1"/>
        <end position="10"/>
    </location>
</feature>
<dbReference type="AlphaFoldDB" id="A0A8J4LLH3"/>
<feature type="compositionally biased region" description="Low complexity" evidence="1">
    <location>
        <begin position="1048"/>
        <end position="1083"/>
    </location>
</feature>
<proteinExistence type="predicted"/>
<evidence type="ECO:0008006" key="4">
    <source>
        <dbReference type="Google" id="ProtNLM"/>
    </source>
</evidence>
<feature type="region of interest" description="Disordered" evidence="1">
    <location>
        <begin position="930"/>
        <end position="973"/>
    </location>
</feature>
<feature type="region of interest" description="Disordered" evidence="1">
    <location>
        <begin position="197"/>
        <end position="222"/>
    </location>
</feature>
<feature type="compositionally biased region" description="Low complexity" evidence="1">
    <location>
        <begin position="416"/>
        <end position="434"/>
    </location>
</feature>
<feature type="compositionally biased region" description="Gly residues" evidence="1">
    <location>
        <begin position="841"/>
        <end position="852"/>
    </location>
</feature>
<feature type="region of interest" description="Disordered" evidence="1">
    <location>
        <begin position="730"/>
        <end position="755"/>
    </location>
</feature>
<feature type="compositionally biased region" description="Basic and acidic residues" evidence="1">
    <location>
        <begin position="1084"/>
        <end position="1093"/>
    </location>
</feature>
<feature type="compositionally biased region" description="Low complexity" evidence="1">
    <location>
        <begin position="951"/>
        <end position="965"/>
    </location>
</feature>
<feature type="compositionally biased region" description="Basic and acidic residues" evidence="1">
    <location>
        <begin position="11"/>
        <end position="34"/>
    </location>
</feature>
<feature type="region of interest" description="Disordered" evidence="1">
    <location>
        <begin position="691"/>
        <end position="715"/>
    </location>
</feature>
<protein>
    <recommendedName>
        <fullName evidence="4">RegA</fullName>
    </recommendedName>
</protein>
<feature type="region of interest" description="Disordered" evidence="1">
    <location>
        <begin position="513"/>
        <end position="535"/>
    </location>
</feature>
<feature type="region of interest" description="Disordered" evidence="1">
    <location>
        <begin position="1036"/>
        <end position="1118"/>
    </location>
</feature>
<accession>A0A8J4LLH3</accession>
<feature type="compositionally biased region" description="Pro residues" evidence="1">
    <location>
        <begin position="44"/>
        <end position="55"/>
    </location>
</feature>
<feature type="region of interest" description="Disordered" evidence="1">
    <location>
        <begin position="827"/>
        <end position="862"/>
    </location>
</feature>
<feature type="compositionally biased region" description="Gly residues" evidence="1">
    <location>
        <begin position="406"/>
        <end position="415"/>
    </location>
</feature>